<gene>
    <name evidence="2" type="ORF">HNY73_018583</name>
</gene>
<evidence type="ECO:0000313" key="3">
    <source>
        <dbReference type="Proteomes" id="UP000807504"/>
    </source>
</evidence>
<dbReference type="OMA" id="YPYFSAY"/>
<accession>A0A8T0EEQ2</accession>
<proteinExistence type="predicted"/>
<organism evidence="2 3">
    <name type="scientific">Argiope bruennichi</name>
    <name type="common">Wasp spider</name>
    <name type="synonym">Aranea bruennichi</name>
    <dbReference type="NCBI Taxonomy" id="94029"/>
    <lineage>
        <taxon>Eukaryota</taxon>
        <taxon>Metazoa</taxon>
        <taxon>Ecdysozoa</taxon>
        <taxon>Arthropoda</taxon>
        <taxon>Chelicerata</taxon>
        <taxon>Arachnida</taxon>
        <taxon>Araneae</taxon>
        <taxon>Araneomorphae</taxon>
        <taxon>Entelegynae</taxon>
        <taxon>Araneoidea</taxon>
        <taxon>Araneidae</taxon>
        <taxon>Argiope</taxon>
    </lineage>
</organism>
<dbReference type="AlphaFoldDB" id="A0A8T0EEQ2"/>
<name>A0A8T0EEQ2_ARGBR</name>
<feature type="signal peptide" evidence="1">
    <location>
        <begin position="1"/>
        <end position="21"/>
    </location>
</feature>
<comment type="caution">
    <text evidence="2">The sequence shown here is derived from an EMBL/GenBank/DDBJ whole genome shotgun (WGS) entry which is preliminary data.</text>
</comment>
<reference evidence="2" key="1">
    <citation type="journal article" date="2020" name="bioRxiv">
        <title>Chromosome-level reference genome of the European wasp spider Argiope bruennichi: a resource for studies on range expansion and evolutionary adaptation.</title>
        <authorList>
            <person name="Sheffer M.M."/>
            <person name="Hoppe A."/>
            <person name="Krehenwinkel H."/>
            <person name="Uhl G."/>
            <person name="Kuss A.W."/>
            <person name="Jensen L."/>
            <person name="Jensen C."/>
            <person name="Gillespie R.G."/>
            <person name="Hoff K.J."/>
            <person name="Prost S."/>
        </authorList>
    </citation>
    <scope>NUCLEOTIDE SEQUENCE</scope>
</reference>
<dbReference type="Proteomes" id="UP000807504">
    <property type="component" value="Unassembled WGS sequence"/>
</dbReference>
<feature type="chain" id="PRO_5035897136" evidence="1">
    <location>
        <begin position="22"/>
        <end position="100"/>
    </location>
</feature>
<protein>
    <submittedName>
        <fullName evidence="2">Uncharacterized protein</fullName>
    </submittedName>
</protein>
<sequence>MNSVVSFLCIAVALCAASVAAGPVLPYRLPLAGVRSYYYGGVPAPVVAPYGAVAPVAAAPAVVPDYYTYSAAAALSYPGYPYAGYYGVPYGAYAYPYYKK</sequence>
<evidence type="ECO:0000256" key="1">
    <source>
        <dbReference type="SAM" id="SignalP"/>
    </source>
</evidence>
<dbReference type="EMBL" id="JABXBU010002228">
    <property type="protein sequence ID" value="KAF8771130.1"/>
    <property type="molecule type" value="Genomic_DNA"/>
</dbReference>
<keyword evidence="3" id="KW-1185">Reference proteome</keyword>
<keyword evidence="1" id="KW-0732">Signal</keyword>
<reference evidence="2" key="2">
    <citation type="submission" date="2020-06" db="EMBL/GenBank/DDBJ databases">
        <authorList>
            <person name="Sheffer M."/>
        </authorList>
    </citation>
    <scope>NUCLEOTIDE SEQUENCE</scope>
</reference>
<evidence type="ECO:0000313" key="2">
    <source>
        <dbReference type="EMBL" id="KAF8771130.1"/>
    </source>
</evidence>